<evidence type="ECO:0000256" key="7">
    <source>
        <dbReference type="ARBA" id="ARBA00023136"/>
    </source>
</evidence>
<keyword evidence="6 10" id="KW-1133">Transmembrane helix</keyword>
<feature type="transmembrane region" description="Helical" evidence="10">
    <location>
        <begin position="339"/>
        <end position="359"/>
    </location>
</feature>
<comment type="function">
    <text evidence="8">Involved in peptidoglycan biosynthesis. Transports lipid-linked peptidoglycan precursors from the inner to the outer leaflet of the cytoplasmic membrane.</text>
</comment>
<feature type="transmembrane region" description="Helical" evidence="10">
    <location>
        <begin position="43"/>
        <end position="65"/>
    </location>
</feature>
<feature type="transmembrane region" description="Helical" evidence="10">
    <location>
        <begin position="77"/>
        <end position="99"/>
    </location>
</feature>
<keyword evidence="5" id="KW-0573">Peptidoglycan synthesis</keyword>
<evidence type="ECO:0000313" key="12">
    <source>
        <dbReference type="Proteomes" id="UP000075799"/>
    </source>
</evidence>
<name>A0A162FTS8_BDEBC</name>
<comment type="similarity">
    <text evidence="9">Belongs to the MurJ/MviN family.</text>
</comment>
<sequence>MKKTLIAVVILAIISKALGFSREVLLAYYFGTSPATDAFSLTSVIPLLIFGPLGSALAAAFIPLSTHAETKEAKLRLLAQLGVFYLFVSTLGLFVGLIYSREIATIIAPGASGDFFTSVHFYTRISLLAFPFVGLTSILVAFQQADDKHLSANAIGIPLSLATIAIIVTAKNTDSDMLAYATPVAYLAQAAYLLYLIAPHFHFASIKKGLWNLEVAKDALRATSVILPTLILIQSNGLIDRVIASKLPTGSISSLAYADRIITLFIGVFILSLSSIIFPKLSLNIREKNLLSFTANTEKALKLTIATSIPIAVGILFFSEEIIYLVFYRGSFDQASLDVTSSCLLLYSFGIIFIGAKEIITKAFYAMNSSIQPLIAAAVAVVTNTLLSLYLSQIMGVNGIALATSIAQAISLIYLLIVFKMKAGSFCMTGGFKVFLWPLAISLILAECTSISILQSEFISHKHLSYAVAAALYLLTTYGLVFYLDKRKILNLG</sequence>
<keyword evidence="2" id="KW-1003">Cell membrane</keyword>
<dbReference type="Pfam" id="PF03023">
    <property type="entry name" value="MurJ"/>
    <property type="match status" value="1"/>
</dbReference>
<feature type="transmembrane region" description="Helical" evidence="10">
    <location>
        <begin position="219"/>
        <end position="239"/>
    </location>
</feature>
<evidence type="ECO:0000256" key="4">
    <source>
        <dbReference type="ARBA" id="ARBA00022960"/>
    </source>
</evidence>
<evidence type="ECO:0000256" key="6">
    <source>
        <dbReference type="ARBA" id="ARBA00022989"/>
    </source>
</evidence>
<keyword evidence="7 10" id="KW-0472">Membrane</keyword>
<gene>
    <name evidence="11" type="ORF">AZI87_17245</name>
</gene>
<feature type="transmembrane region" description="Helical" evidence="10">
    <location>
        <begin position="119"/>
        <end position="142"/>
    </location>
</feature>
<comment type="subcellular location">
    <subcellularLocation>
        <location evidence="1">Cell membrane</location>
        <topology evidence="1">Multi-pass membrane protein</topology>
    </subcellularLocation>
</comment>
<dbReference type="GO" id="GO:0009252">
    <property type="term" value="P:peptidoglycan biosynthetic process"/>
    <property type="evidence" value="ECO:0007669"/>
    <property type="project" value="UniProtKB-KW"/>
</dbReference>
<evidence type="ECO:0000313" key="11">
    <source>
        <dbReference type="EMBL" id="KYG62276.1"/>
    </source>
</evidence>
<dbReference type="Proteomes" id="UP000075799">
    <property type="component" value="Unassembled WGS sequence"/>
</dbReference>
<evidence type="ECO:0000256" key="9">
    <source>
        <dbReference type="ARBA" id="ARBA00061532"/>
    </source>
</evidence>
<feature type="transmembrane region" description="Helical" evidence="10">
    <location>
        <begin position="431"/>
        <end position="454"/>
    </location>
</feature>
<dbReference type="OrthoDB" id="5288492at2"/>
<organism evidence="11 12">
    <name type="scientific">Bdellovibrio bacteriovorus</name>
    <dbReference type="NCBI Taxonomy" id="959"/>
    <lineage>
        <taxon>Bacteria</taxon>
        <taxon>Pseudomonadati</taxon>
        <taxon>Bdellovibrionota</taxon>
        <taxon>Bdellovibrionia</taxon>
        <taxon>Bdellovibrionales</taxon>
        <taxon>Pseudobdellovibrionaceae</taxon>
        <taxon>Bdellovibrio</taxon>
    </lineage>
</organism>
<protein>
    <recommendedName>
        <fullName evidence="13">Lipid II flippase MurJ</fullName>
    </recommendedName>
</protein>
<feature type="transmembrane region" description="Helical" evidence="10">
    <location>
        <begin position="397"/>
        <end position="419"/>
    </location>
</feature>
<feature type="transmembrane region" description="Helical" evidence="10">
    <location>
        <begin position="300"/>
        <end position="319"/>
    </location>
</feature>
<proteinExistence type="inferred from homology"/>
<evidence type="ECO:0000256" key="1">
    <source>
        <dbReference type="ARBA" id="ARBA00004651"/>
    </source>
</evidence>
<dbReference type="InterPro" id="IPR051050">
    <property type="entry name" value="Lipid_II_flippase_MurJ/MviN"/>
</dbReference>
<feature type="transmembrane region" description="Helical" evidence="10">
    <location>
        <begin position="177"/>
        <end position="198"/>
    </location>
</feature>
<evidence type="ECO:0000256" key="3">
    <source>
        <dbReference type="ARBA" id="ARBA00022692"/>
    </source>
</evidence>
<dbReference type="EMBL" id="LUKD01000009">
    <property type="protein sequence ID" value="KYG62276.1"/>
    <property type="molecule type" value="Genomic_DNA"/>
</dbReference>
<dbReference type="GO" id="GO:0015648">
    <property type="term" value="F:lipid-linked peptidoglycan transporter activity"/>
    <property type="evidence" value="ECO:0007669"/>
    <property type="project" value="TreeGrafter"/>
</dbReference>
<evidence type="ECO:0000256" key="5">
    <source>
        <dbReference type="ARBA" id="ARBA00022984"/>
    </source>
</evidence>
<evidence type="ECO:0008006" key="13">
    <source>
        <dbReference type="Google" id="ProtNLM"/>
    </source>
</evidence>
<dbReference type="PRINTS" id="PR01806">
    <property type="entry name" value="VIRFACTRMVIN"/>
</dbReference>
<dbReference type="GO" id="GO:0008360">
    <property type="term" value="P:regulation of cell shape"/>
    <property type="evidence" value="ECO:0007669"/>
    <property type="project" value="UniProtKB-KW"/>
</dbReference>
<keyword evidence="4" id="KW-0133">Cell shape</keyword>
<dbReference type="GO" id="GO:0005886">
    <property type="term" value="C:plasma membrane"/>
    <property type="evidence" value="ECO:0007669"/>
    <property type="project" value="UniProtKB-SubCell"/>
</dbReference>
<evidence type="ECO:0000256" key="2">
    <source>
        <dbReference type="ARBA" id="ARBA00022475"/>
    </source>
</evidence>
<reference evidence="11 12" key="1">
    <citation type="submission" date="2016-03" db="EMBL/GenBank/DDBJ databases">
        <authorList>
            <person name="Ploux O."/>
        </authorList>
    </citation>
    <scope>NUCLEOTIDE SEQUENCE [LARGE SCALE GENOMIC DNA]</scope>
    <source>
        <strain evidence="11 12">EC13</strain>
    </source>
</reference>
<dbReference type="AlphaFoldDB" id="A0A162FTS8"/>
<dbReference type="PANTHER" id="PTHR47019">
    <property type="entry name" value="LIPID II FLIPPASE MURJ"/>
    <property type="match status" value="1"/>
</dbReference>
<accession>A0A162FTS8</accession>
<feature type="transmembrane region" description="Helical" evidence="10">
    <location>
        <begin position="371"/>
        <end position="391"/>
    </location>
</feature>
<dbReference type="RefSeq" id="WP_063209659.1">
    <property type="nucleotide sequence ID" value="NZ_LUKD01000009.1"/>
</dbReference>
<dbReference type="PANTHER" id="PTHR47019:SF1">
    <property type="entry name" value="LIPID II FLIPPASE MURJ"/>
    <property type="match status" value="1"/>
</dbReference>
<feature type="transmembrane region" description="Helical" evidence="10">
    <location>
        <begin position="154"/>
        <end position="171"/>
    </location>
</feature>
<dbReference type="GO" id="GO:0034204">
    <property type="term" value="P:lipid translocation"/>
    <property type="evidence" value="ECO:0007669"/>
    <property type="project" value="TreeGrafter"/>
</dbReference>
<comment type="caution">
    <text evidence="11">The sequence shown here is derived from an EMBL/GenBank/DDBJ whole genome shotgun (WGS) entry which is preliminary data.</text>
</comment>
<feature type="transmembrane region" description="Helical" evidence="10">
    <location>
        <begin position="466"/>
        <end position="484"/>
    </location>
</feature>
<feature type="transmembrane region" description="Helical" evidence="10">
    <location>
        <begin position="261"/>
        <end position="279"/>
    </location>
</feature>
<keyword evidence="3 10" id="KW-0812">Transmembrane</keyword>
<evidence type="ECO:0000256" key="10">
    <source>
        <dbReference type="SAM" id="Phobius"/>
    </source>
</evidence>
<dbReference type="InterPro" id="IPR004268">
    <property type="entry name" value="MurJ"/>
</dbReference>
<evidence type="ECO:0000256" key="8">
    <source>
        <dbReference type="ARBA" id="ARBA00060041"/>
    </source>
</evidence>